<proteinExistence type="predicted"/>
<feature type="domain" description="Aminoglycoside phosphotransferase" evidence="1">
    <location>
        <begin position="164"/>
        <end position="261"/>
    </location>
</feature>
<gene>
    <name evidence="2" type="ORF">HXK03_07270</name>
</gene>
<dbReference type="InterPro" id="IPR002575">
    <property type="entry name" value="Aminoglycoside_PTrfase"/>
</dbReference>
<name>A0A929QYQ5_9ACTO</name>
<protein>
    <submittedName>
        <fullName evidence="2">Phosphotransferase</fullName>
    </submittedName>
</protein>
<dbReference type="EMBL" id="JABZFZ010000421">
    <property type="protein sequence ID" value="MBF0940656.1"/>
    <property type="molecule type" value="Genomic_DNA"/>
</dbReference>
<sequence>MALIDRVFAIEGLKRAWPCDGAIAVEVVDRYGRLRAGRFADSGLVLSPYACDPVLGRIPVGDGTLVVHRHGRRAVVVGADWVAKHVRKGGERIARNTLVAGRVYCSWGLEVASVTSWAPTSVSFTRLAGRSLADLGDAALPGWRLLADTWRTVEDHVLAPYSGAHEARNLARWEERARAFATVDDPRLSEAVLDASRRLVEPAGAPLVVSHADLHDGQLLWDGRSLGVIDLDGARMAEAALDLTNLWAHAELARVRGTLSAHSLDSVIGWLDDASARMPTSAPRLDAYLTAARLRLLFVHSFRPGSRAWLEGWRDHALSDPTSTP</sequence>
<comment type="caution">
    <text evidence="2">The sequence shown here is derived from an EMBL/GenBank/DDBJ whole genome shotgun (WGS) entry which is preliminary data.</text>
</comment>
<evidence type="ECO:0000259" key="1">
    <source>
        <dbReference type="Pfam" id="PF01636"/>
    </source>
</evidence>
<evidence type="ECO:0000313" key="3">
    <source>
        <dbReference type="Proteomes" id="UP000718630"/>
    </source>
</evidence>
<reference evidence="2" key="1">
    <citation type="submission" date="2020-04" db="EMBL/GenBank/DDBJ databases">
        <title>Deep metagenomics examines the oral microbiome during advanced dental caries in children, revealing novel taxa and co-occurrences with host molecules.</title>
        <authorList>
            <person name="Baker J.L."/>
            <person name="Morton J.T."/>
            <person name="Dinis M."/>
            <person name="Alvarez R."/>
            <person name="Tran N.C."/>
            <person name="Knight R."/>
            <person name="Edlund A."/>
        </authorList>
    </citation>
    <scope>NUCLEOTIDE SEQUENCE</scope>
    <source>
        <strain evidence="2">JCVI_32_bin.64</strain>
    </source>
</reference>
<dbReference type="AlphaFoldDB" id="A0A929QYQ5"/>
<dbReference type="InterPro" id="IPR011009">
    <property type="entry name" value="Kinase-like_dom_sf"/>
</dbReference>
<organism evidence="2 3">
    <name type="scientific">Schaalia georgiae</name>
    <dbReference type="NCBI Taxonomy" id="52768"/>
    <lineage>
        <taxon>Bacteria</taxon>
        <taxon>Bacillati</taxon>
        <taxon>Actinomycetota</taxon>
        <taxon>Actinomycetes</taxon>
        <taxon>Actinomycetales</taxon>
        <taxon>Actinomycetaceae</taxon>
        <taxon>Schaalia</taxon>
    </lineage>
</organism>
<dbReference type="Gene3D" id="3.90.1200.10">
    <property type="match status" value="1"/>
</dbReference>
<dbReference type="SUPFAM" id="SSF56112">
    <property type="entry name" value="Protein kinase-like (PK-like)"/>
    <property type="match status" value="1"/>
</dbReference>
<evidence type="ECO:0000313" key="2">
    <source>
        <dbReference type="EMBL" id="MBF0940656.1"/>
    </source>
</evidence>
<accession>A0A929QYQ5</accession>
<dbReference type="Proteomes" id="UP000718630">
    <property type="component" value="Unassembled WGS sequence"/>
</dbReference>
<dbReference type="Pfam" id="PF01636">
    <property type="entry name" value="APH"/>
    <property type="match status" value="1"/>
</dbReference>